<dbReference type="GO" id="GO:0016887">
    <property type="term" value="F:ATP hydrolysis activity"/>
    <property type="evidence" value="ECO:0007669"/>
    <property type="project" value="InterPro"/>
</dbReference>
<feature type="compositionally biased region" description="Pro residues" evidence="1">
    <location>
        <begin position="68"/>
        <end position="91"/>
    </location>
</feature>
<name>A0A0L0SJV2_ALLM3</name>
<reference evidence="4" key="2">
    <citation type="submission" date="2009-11" db="EMBL/GenBank/DDBJ databases">
        <title>The Genome Sequence of Allomyces macrogynus strain ATCC 38327.</title>
        <authorList>
            <consortium name="The Broad Institute Genome Sequencing Platform"/>
            <person name="Russ C."/>
            <person name="Cuomo C."/>
            <person name="Shea T."/>
            <person name="Young S.K."/>
            <person name="Zeng Q."/>
            <person name="Koehrsen M."/>
            <person name="Haas B."/>
            <person name="Borodovsky M."/>
            <person name="Guigo R."/>
            <person name="Alvarado L."/>
            <person name="Berlin A."/>
            <person name="Borenstein D."/>
            <person name="Chen Z."/>
            <person name="Engels R."/>
            <person name="Freedman E."/>
            <person name="Gellesch M."/>
            <person name="Goldberg J."/>
            <person name="Griggs A."/>
            <person name="Gujja S."/>
            <person name="Heiman D."/>
            <person name="Hepburn T."/>
            <person name="Howarth C."/>
            <person name="Jen D."/>
            <person name="Larson L."/>
            <person name="Lewis B."/>
            <person name="Mehta T."/>
            <person name="Park D."/>
            <person name="Pearson M."/>
            <person name="Roberts A."/>
            <person name="Saif S."/>
            <person name="Shenoy N."/>
            <person name="Sisk P."/>
            <person name="Stolte C."/>
            <person name="Sykes S."/>
            <person name="Walk T."/>
            <person name="White J."/>
            <person name="Yandava C."/>
            <person name="Burger G."/>
            <person name="Gray M.W."/>
            <person name="Holland P.W.H."/>
            <person name="King N."/>
            <person name="Lang F.B.F."/>
            <person name="Roger A.J."/>
            <person name="Ruiz-Trillo I."/>
            <person name="Lander E."/>
            <person name="Nusbaum C."/>
        </authorList>
    </citation>
    <scope>NUCLEOTIDE SEQUENCE [LARGE SCALE GENOMIC DNA]</scope>
    <source>
        <strain evidence="4">ATCC 38327</strain>
    </source>
</reference>
<dbReference type="InterPro" id="IPR003439">
    <property type="entry name" value="ABC_transporter-like_ATP-bd"/>
</dbReference>
<dbReference type="InterPro" id="IPR027417">
    <property type="entry name" value="P-loop_NTPase"/>
</dbReference>
<evidence type="ECO:0000313" key="4">
    <source>
        <dbReference type="Proteomes" id="UP000054350"/>
    </source>
</evidence>
<dbReference type="GO" id="GO:0005524">
    <property type="term" value="F:ATP binding"/>
    <property type="evidence" value="ECO:0007669"/>
    <property type="project" value="InterPro"/>
</dbReference>
<feature type="compositionally biased region" description="Basic and acidic residues" evidence="1">
    <location>
        <begin position="40"/>
        <end position="50"/>
    </location>
</feature>
<organism evidence="3 4">
    <name type="scientific">Allomyces macrogynus (strain ATCC 38327)</name>
    <name type="common">Allomyces javanicus var. macrogynus</name>
    <dbReference type="NCBI Taxonomy" id="578462"/>
    <lineage>
        <taxon>Eukaryota</taxon>
        <taxon>Fungi</taxon>
        <taxon>Fungi incertae sedis</taxon>
        <taxon>Blastocladiomycota</taxon>
        <taxon>Blastocladiomycetes</taxon>
        <taxon>Blastocladiales</taxon>
        <taxon>Blastocladiaceae</taxon>
        <taxon>Allomyces</taxon>
    </lineage>
</organism>
<accession>A0A0L0SJV2</accession>
<dbReference type="Gene3D" id="3.40.50.300">
    <property type="entry name" value="P-loop containing nucleotide triphosphate hydrolases"/>
    <property type="match status" value="1"/>
</dbReference>
<evidence type="ECO:0000256" key="1">
    <source>
        <dbReference type="SAM" id="MobiDB-lite"/>
    </source>
</evidence>
<dbReference type="EMBL" id="GG745340">
    <property type="protein sequence ID" value="KNE62714.1"/>
    <property type="molecule type" value="Genomic_DNA"/>
</dbReference>
<feature type="compositionally biased region" description="Low complexity" evidence="1">
    <location>
        <begin position="13"/>
        <end position="38"/>
    </location>
</feature>
<dbReference type="Proteomes" id="UP000054350">
    <property type="component" value="Unassembled WGS sequence"/>
</dbReference>
<dbReference type="OrthoDB" id="6500128at2759"/>
<gene>
    <name evidence="3" type="ORF">AMAG_07903</name>
</gene>
<feature type="domain" description="ABC transporter" evidence="2">
    <location>
        <begin position="95"/>
        <end position="331"/>
    </location>
</feature>
<dbReference type="PROSITE" id="PS50893">
    <property type="entry name" value="ABC_TRANSPORTER_2"/>
    <property type="match status" value="1"/>
</dbReference>
<evidence type="ECO:0000313" key="3">
    <source>
        <dbReference type="EMBL" id="KNE62714.1"/>
    </source>
</evidence>
<dbReference type="GO" id="GO:0005743">
    <property type="term" value="C:mitochondrial inner membrane"/>
    <property type="evidence" value="ECO:0007669"/>
    <property type="project" value="TreeGrafter"/>
</dbReference>
<protein>
    <submittedName>
        <fullName evidence="3">Multidrug resistance protein 3</fullName>
    </submittedName>
</protein>
<dbReference type="GO" id="GO:0090374">
    <property type="term" value="P:oligopeptide export from mitochondrion"/>
    <property type="evidence" value="ECO:0007669"/>
    <property type="project" value="TreeGrafter"/>
</dbReference>
<dbReference type="AlphaFoldDB" id="A0A0L0SJV2"/>
<feature type="region of interest" description="Disordered" evidence="1">
    <location>
        <begin position="1"/>
        <end position="91"/>
    </location>
</feature>
<dbReference type="PANTHER" id="PTHR43394:SF27">
    <property type="entry name" value="ATP-DEPENDENT TRANSLOCASE ABCB1-LIKE"/>
    <property type="match status" value="1"/>
</dbReference>
<dbReference type="PANTHER" id="PTHR43394">
    <property type="entry name" value="ATP-DEPENDENT PERMEASE MDL1, MITOCHONDRIAL"/>
    <property type="match status" value="1"/>
</dbReference>
<dbReference type="VEuPathDB" id="FungiDB:AMAG_07903"/>
<dbReference type="SUPFAM" id="SSF52540">
    <property type="entry name" value="P-loop containing nucleoside triphosphate hydrolases"/>
    <property type="match status" value="1"/>
</dbReference>
<reference evidence="3 4" key="1">
    <citation type="submission" date="2009-11" db="EMBL/GenBank/DDBJ databases">
        <title>Annotation of Allomyces macrogynus ATCC 38327.</title>
        <authorList>
            <consortium name="The Broad Institute Genome Sequencing Platform"/>
            <person name="Russ C."/>
            <person name="Cuomo C."/>
            <person name="Burger G."/>
            <person name="Gray M.W."/>
            <person name="Holland P.W.H."/>
            <person name="King N."/>
            <person name="Lang F.B.F."/>
            <person name="Roger A.J."/>
            <person name="Ruiz-Trillo I."/>
            <person name="Young S.K."/>
            <person name="Zeng Q."/>
            <person name="Gargeya S."/>
            <person name="Fitzgerald M."/>
            <person name="Haas B."/>
            <person name="Abouelleil A."/>
            <person name="Alvarado L."/>
            <person name="Arachchi H.M."/>
            <person name="Berlin A."/>
            <person name="Chapman S.B."/>
            <person name="Gearin G."/>
            <person name="Goldberg J."/>
            <person name="Griggs A."/>
            <person name="Gujja S."/>
            <person name="Hansen M."/>
            <person name="Heiman D."/>
            <person name="Howarth C."/>
            <person name="Larimer J."/>
            <person name="Lui A."/>
            <person name="MacDonald P.J.P."/>
            <person name="McCowen C."/>
            <person name="Montmayeur A."/>
            <person name="Murphy C."/>
            <person name="Neiman D."/>
            <person name="Pearson M."/>
            <person name="Priest M."/>
            <person name="Roberts A."/>
            <person name="Saif S."/>
            <person name="Shea T."/>
            <person name="Sisk P."/>
            <person name="Stolte C."/>
            <person name="Sykes S."/>
            <person name="Wortman J."/>
            <person name="Nusbaum C."/>
            <person name="Birren B."/>
        </authorList>
    </citation>
    <scope>NUCLEOTIDE SEQUENCE [LARGE SCALE GENOMIC DNA]</scope>
    <source>
        <strain evidence="3 4">ATCC 38327</strain>
    </source>
</reference>
<dbReference type="eggNOG" id="KOG0055">
    <property type="taxonomic scope" value="Eukaryota"/>
</dbReference>
<dbReference type="InterPro" id="IPR039421">
    <property type="entry name" value="Type_1_exporter"/>
</dbReference>
<evidence type="ECO:0000259" key="2">
    <source>
        <dbReference type="PROSITE" id="PS50893"/>
    </source>
</evidence>
<proteinExistence type="predicted"/>
<keyword evidence="4" id="KW-1185">Reference proteome</keyword>
<dbReference type="STRING" id="578462.A0A0L0SJV2"/>
<sequence>MAEVSPAKEPAAARDSPVSSSASAAESNPAPVVPPAVSKLADDMPVDPRLRPTAHRTPPRADLEPFPSLAPSPSPPPLPQPAAPTRPAAPVPVPLRVDRVAATGDVRTARSATVPTTPTVAEQASPYLHDASYPTSTAPAPFGYDPHDAYAAFRHDPYTTYLPTPTPDPTAAAAAQRMLQAMVDHQRRFHAAAAAAAAAVSPTVEYAGGKPKVSPLLVEGGYAHAHAGYAAVDLAQHVPGEMFAPRALIRNPKILLLDESTSALDAESEALVQRALDAAAVGRTTIVVAHRLSTVQNADLIVVLQNGRAVEQGTHRQLIAAKGVYFGLVQTQMEIKPAAA</sequence>
<dbReference type="GO" id="GO:0015421">
    <property type="term" value="F:ABC-type oligopeptide transporter activity"/>
    <property type="evidence" value="ECO:0007669"/>
    <property type="project" value="TreeGrafter"/>
</dbReference>